<evidence type="ECO:0000313" key="2">
    <source>
        <dbReference type="EMBL" id="KAJ5544096.1"/>
    </source>
</evidence>
<gene>
    <name evidence="2" type="ORF">N7494_005375</name>
</gene>
<comment type="caution">
    <text evidence="2">The sequence shown here is derived from an EMBL/GenBank/DDBJ whole genome shotgun (WGS) entry which is preliminary data.</text>
</comment>
<evidence type="ECO:0000256" key="1">
    <source>
        <dbReference type="SAM" id="MobiDB-lite"/>
    </source>
</evidence>
<dbReference type="Proteomes" id="UP001220324">
    <property type="component" value="Unassembled WGS sequence"/>
</dbReference>
<name>A0AAD6GHG2_9EURO</name>
<organism evidence="2 3">
    <name type="scientific">Penicillium frequentans</name>
    <dbReference type="NCBI Taxonomy" id="3151616"/>
    <lineage>
        <taxon>Eukaryota</taxon>
        <taxon>Fungi</taxon>
        <taxon>Dikarya</taxon>
        <taxon>Ascomycota</taxon>
        <taxon>Pezizomycotina</taxon>
        <taxon>Eurotiomycetes</taxon>
        <taxon>Eurotiomycetidae</taxon>
        <taxon>Eurotiales</taxon>
        <taxon>Aspergillaceae</taxon>
        <taxon>Penicillium</taxon>
    </lineage>
</organism>
<evidence type="ECO:0000313" key="3">
    <source>
        <dbReference type="Proteomes" id="UP001220324"/>
    </source>
</evidence>
<proteinExistence type="predicted"/>
<feature type="compositionally biased region" description="Low complexity" evidence="1">
    <location>
        <begin position="112"/>
        <end position="124"/>
    </location>
</feature>
<protein>
    <submittedName>
        <fullName evidence="2">Uncharacterized protein</fullName>
    </submittedName>
</protein>
<dbReference type="AlphaFoldDB" id="A0AAD6GHG2"/>
<reference evidence="2 3" key="1">
    <citation type="journal article" date="2023" name="IMA Fungus">
        <title>Comparative genomic study of the Penicillium genus elucidates a diverse pangenome and 15 lateral gene transfer events.</title>
        <authorList>
            <person name="Petersen C."/>
            <person name="Sorensen T."/>
            <person name="Nielsen M.R."/>
            <person name="Sondergaard T.E."/>
            <person name="Sorensen J.L."/>
            <person name="Fitzpatrick D.A."/>
            <person name="Frisvad J.C."/>
            <person name="Nielsen K.L."/>
        </authorList>
    </citation>
    <scope>NUCLEOTIDE SEQUENCE [LARGE SCALE GENOMIC DNA]</scope>
    <source>
        <strain evidence="2 3">IBT 35679</strain>
    </source>
</reference>
<accession>A0AAD6GHG2</accession>
<dbReference type="EMBL" id="JAQIZZ010000004">
    <property type="protein sequence ID" value="KAJ5544096.1"/>
    <property type="molecule type" value="Genomic_DNA"/>
</dbReference>
<sequence>MSRTPGRTRARPHNHAAWRLEDRAGDDRECGPRLSARYVMTLAPRLREIPSLATLHAAAWATGAGHFLRVWLHNSRLEPFRPWNPFQDKAQPSRDSLDICRYPVPVSITATSPPSDSSNSTSENTDVHPHISAQHPLPPRPPSEVCLRDSLPQEIDPQHQFYVEVQTSCVSPEIDALDFDDILQLQNLPDPGNEDHPMICHDLGLDSQYSLGFESYYPERACTTSQRSYVGNAGTYGLARECSDATIEPAILDDFHSRDIERDPHKK</sequence>
<feature type="region of interest" description="Disordered" evidence="1">
    <location>
        <begin position="108"/>
        <end position="140"/>
    </location>
</feature>
<keyword evidence="3" id="KW-1185">Reference proteome</keyword>